<evidence type="ECO:0000313" key="4">
    <source>
        <dbReference type="Proteomes" id="UP000245468"/>
    </source>
</evidence>
<evidence type="ECO:0000256" key="1">
    <source>
        <dbReference type="ARBA" id="ARBA00010876"/>
    </source>
</evidence>
<dbReference type="Proteomes" id="UP000245468">
    <property type="component" value="Chromosome"/>
</dbReference>
<dbReference type="GO" id="GO:0003723">
    <property type="term" value="F:RNA binding"/>
    <property type="evidence" value="ECO:0007669"/>
    <property type="project" value="InterPro"/>
</dbReference>
<dbReference type="PANTHER" id="PTHR21600:SF87">
    <property type="entry name" value="RNA PSEUDOURIDYLATE SYNTHASE DOMAIN-CONTAINING PROTEIN 1"/>
    <property type="match status" value="1"/>
</dbReference>
<dbReference type="EMBL" id="CP029346">
    <property type="protein sequence ID" value="AWL09922.1"/>
    <property type="molecule type" value="Genomic_DNA"/>
</dbReference>
<evidence type="ECO:0000313" key="3">
    <source>
        <dbReference type="EMBL" id="AWL09922.1"/>
    </source>
</evidence>
<dbReference type="InterPro" id="IPR020103">
    <property type="entry name" value="PsdUridine_synth_cat_dom_sf"/>
</dbReference>
<keyword evidence="3" id="KW-0413">Isomerase</keyword>
<dbReference type="CDD" id="cd02869">
    <property type="entry name" value="PseudoU_synth_RluA_like"/>
    <property type="match status" value="1"/>
</dbReference>
<protein>
    <submittedName>
        <fullName evidence="3">23S rRNA pseudouridine(955/2504/2580) synthase</fullName>
        <ecNumber evidence="3">5.4.99.24</ecNumber>
    </submittedName>
</protein>
<dbReference type="SUPFAM" id="SSF55120">
    <property type="entry name" value="Pseudouridine synthase"/>
    <property type="match status" value="1"/>
</dbReference>
<dbReference type="GO" id="GO:0000455">
    <property type="term" value="P:enzyme-directed rRNA pseudouridine synthesis"/>
    <property type="evidence" value="ECO:0007669"/>
    <property type="project" value="TreeGrafter"/>
</dbReference>
<accession>A0A2S2DX95</accession>
<comment type="similarity">
    <text evidence="1">Belongs to the pseudouridine synthase RluA family.</text>
</comment>
<dbReference type="InterPro" id="IPR050188">
    <property type="entry name" value="RluA_PseudoU_synthase"/>
</dbReference>
<dbReference type="Gene3D" id="3.30.2350.10">
    <property type="entry name" value="Pseudouridine synthase"/>
    <property type="match status" value="1"/>
</dbReference>
<keyword evidence="4" id="KW-1185">Reference proteome</keyword>
<organism evidence="3 4">
    <name type="scientific">Aquirufa nivalisilvae</name>
    <dbReference type="NCBI Taxonomy" id="2516557"/>
    <lineage>
        <taxon>Bacteria</taxon>
        <taxon>Pseudomonadati</taxon>
        <taxon>Bacteroidota</taxon>
        <taxon>Cytophagia</taxon>
        <taxon>Cytophagales</taxon>
        <taxon>Flectobacillaceae</taxon>
        <taxon>Aquirufa</taxon>
    </lineage>
</organism>
<dbReference type="KEGG" id="psez:HME7025_02073"/>
<sequence>MKWKIEDAILFENSDFFVINKPSGIATLDERKDVFAPNILRLAKAYSDDAQVGHRLDKETSGALVIAKNPEAYRHISMQFEHRETAKRYHAVVEGMHDWDGMLVNLPILPLKDGIVVIDRAKGKHAETWFQTLKVFKNYTLVECMPITGRMHQIRIHLACLKAPIVADAMYGGKDIYLSELKKKFHLKQDTEELPLIRRVALHAHSLSFNLLDGSPITVEAPYPKDFGVLVKQLEKFS</sequence>
<dbReference type="RefSeq" id="WP_109323701.1">
    <property type="nucleotide sequence ID" value="NZ_CP029346.1"/>
</dbReference>
<dbReference type="InterPro" id="IPR006145">
    <property type="entry name" value="PsdUridine_synth_RsuA/RluA"/>
</dbReference>
<dbReference type="EC" id="5.4.99.24" evidence="3"/>
<dbReference type="OrthoDB" id="9807829at2"/>
<evidence type="ECO:0000259" key="2">
    <source>
        <dbReference type="Pfam" id="PF00849"/>
    </source>
</evidence>
<dbReference type="Pfam" id="PF00849">
    <property type="entry name" value="PseudoU_synth_2"/>
    <property type="match status" value="1"/>
</dbReference>
<name>A0A2S2DX95_9BACT</name>
<gene>
    <name evidence="3" type="primary">rluC</name>
    <name evidence="3" type="ORF">HME7025_02073</name>
</gene>
<dbReference type="GO" id="GO:0160141">
    <property type="term" value="F:23S rRNA pseudouridine(955/2504/2580) synthase activity"/>
    <property type="evidence" value="ECO:0007669"/>
    <property type="project" value="UniProtKB-EC"/>
</dbReference>
<reference evidence="4" key="1">
    <citation type="submission" date="2018-05" db="EMBL/GenBank/DDBJ databases">
        <title>Pseudarcicella sp. HME7025 Genome sequencing and assembly.</title>
        <authorList>
            <person name="Kim H."/>
            <person name="Kang H."/>
            <person name="Joh K."/>
        </authorList>
    </citation>
    <scope>NUCLEOTIDE SEQUENCE [LARGE SCALE GENOMIC DNA]</scope>
    <source>
        <strain evidence="4">HME7025</strain>
    </source>
</reference>
<proteinExistence type="inferred from homology"/>
<dbReference type="AlphaFoldDB" id="A0A2S2DX95"/>
<dbReference type="PANTHER" id="PTHR21600">
    <property type="entry name" value="MITOCHONDRIAL RNA PSEUDOURIDINE SYNTHASE"/>
    <property type="match status" value="1"/>
</dbReference>
<feature type="domain" description="Pseudouridine synthase RsuA/RluA-like" evidence="2">
    <location>
        <begin position="15"/>
        <end position="159"/>
    </location>
</feature>